<feature type="non-terminal residue" evidence="2">
    <location>
        <position position="360"/>
    </location>
</feature>
<evidence type="ECO:0000313" key="3">
    <source>
        <dbReference type="Proteomes" id="UP001189429"/>
    </source>
</evidence>
<dbReference type="Proteomes" id="UP001189429">
    <property type="component" value="Unassembled WGS sequence"/>
</dbReference>
<reference evidence="2" key="1">
    <citation type="submission" date="2023-10" db="EMBL/GenBank/DDBJ databases">
        <authorList>
            <person name="Chen Y."/>
            <person name="Shah S."/>
            <person name="Dougan E. K."/>
            <person name="Thang M."/>
            <person name="Chan C."/>
        </authorList>
    </citation>
    <scope>NUCLEOTIDE SEQUENCE [LARGE SCALE GENOMIC DNA]</scope>
</reference>
<protein>
    <submittedName>
        <fullName evidence="2">Uncharacterized protein</fullName>
    </submittedName>
</protein>
<evidence type="ECO:0000313" key="2">
    <source>
        <dbReference type="EMBL" id="CAK0834098.1"/>
    </source>
</evidence>
<dbReference type="EMBL" id="CAUYUJ010012514">
    <property type="protein sequence ID" value="CAK0834098.1"/>
    <property type="molecule type" value="Genomic_DNA"/>
</dbReference>
<feature type="compositionally biased region" description="Pro residues" evidence="1">
    <location>
        <begin position="291"/>
        <end position="310"/>
    </location>
</feature>
<proteinExistence type="predicted"/>
<evidence type="ECO:0000256" key="1">
    <source>
        <dbReference type="SAM" id="MobiDB-lite"/>
    </source>
</evidence>
<comment type="caution">
    <text evidence="2">The sequence shown here is derived from an EMBL/GenBank/DDBJ whole genome shotgun (WGS) entry which is preliminary data.</text>
</comment>
<gene>
    <name evidence="2" type="ORF">PCOR1329_LOCUS31604</name>
</gene>
<feature type="region of interest" description="Disordered" evidence="1">
    <location>
        <begin position="285"/>
        <end position="312"/>
    </location>
</feature>
<sequence>MFAHNLCTSLSSLSGFAETVCSCLSSGLLVFSMPCASIVPALVRQAPTETVLVSAEYTAEETLPSGVTSSDLMSSTVYRSAKTTGLSAALSVPASDILVTGLTVAARRLSAAGHQLSRTVSVTTRFTVQVADERAAEDLSITVGGVADAIKAETDSAMAAADWSSELVITVAPVMTTPDVAIPIVSTTGMIIVTSTGLTESSPHCSWTIECTWDSATQAECAMALCQGQGYTAGVFVSASNDPCSASFTSSPFWYHNLHNFSVEYMSSSRPWGVAQITAGCSQKASAEAPTPAPPTPAPPPMPAPPPTPAPRAAVSAAASAAIACAVAVVCGCAVGHCARARHKGAVHELMARGMPLPEA</sequence>
<accession>A0ABN9SQG8</accession>
<name>A0ABN9SQG8_9DINO</name>
<organism evidence="2 3">
    <name type="scientific">Prorocentrum cordatum</name>
    <dbReference type="NCBI Taxonomy" id="2364126"/>
    <lineage>
        <taxon>Eukaryota</taxon>
        <taxon>Sar</taxon>
        <taxon>Alveolata</taxon>
        <taxon>Dinophyceae</taxon>
        <taxon>Prorocentrales</taxon>
        <taxon>Prorocentraceae</taxon>
        <taxon>Prorocentrum</taxon>
    </lineage>
</organism>
<keyword evidence="3" id="KW-1185">Reference proteome</keyword>